<dbReference type="GO" id="GO:0008270">
    <property type="term" value="F:zinc ion binding"/>
    <property type="evidence" value="ECO:0007669"/>
    <property type="project" value="InterPro"/>
</dbReference>
<evidence type="ECO:0000256" key="4">
    <source>
        <dbReference type="ARBA" id="ARBA00023015"/>
    </source>
</evidence>
<dbReference type="PROSITE" id="PS50048">
    <property type="entry name" value="ZN2_CY6_FUNGAL_2"/>
    <property type="match status" value="1"/>
</dbReference>
<feature type="region of interest" description="Disordered" evidence="8">
    <location>
        <begin position="714"/>
        <end position="734"/>
    </location>
</feature>
<evidence type="ECO:0000256" key="8">
    <source>
        <dbReference type="SAM" id="MobiDB-lite"/>
    </source>
</evidence>
<keyword evidence="2" id="KW-0479">Metal-binding</keyword>
<dbReference type="EMBL" id="QVQW01000005">
    <property type="protein sequence ID" value="RKU48253.1"/>
    <property type="molecule type" value="Genomic_DNA"/>
</dbReference>
<keyword evidence="3" id="KW-0862">Zinc</keyword>
<dbReference type="STRING" id="177199.A0A420YK37"/>
<sequence length="885" mass="99367">MSNDPHGRRLLPQQSSQMGAFSFAPQQAYQQPRETQKNYVFVDEHNRHKRLKVMRACEGCRRRKIKCDAATTNTWPCAACQRLKLHCVRPNGYDGSSTDLQTYEDVPQGQYDAMPASQEGYQQAAPMHEQQLIAAMPRPPPSGGMYAPQMSYQNPSTMYQQIPYQQASNMQSADMQPSNMQAHMQYSTMPQPQTHGGNQEDPSYSHQSAFPTPPLPHGLPQDDSSPGAYSQASAYNQGDLSDLLGSLNVNEAGTAPYLNSKMRRKTGDLEEPVLEDADDYKSALPPLATGPGLKIRIPPELMPDEETCIHYFDLYFQHVHPYVPVLDKQQFYQQWHSNRESLSPLIIEAVFAIAGRLADEPSQGQQWLALATRHADSFMDVPRLSTLQALLILLKAREAAPKRGYYYRSWMSIVQCVQMGKDLGLDEHHEIHEDGQSCGFPPAECGLRTRIWQTIFVCEVMIGSPQGRTDLQVDPETVDFNVPRPLPGEDPSEYNVSRNFVYFIRIVKNISRMNTIYARLKRTKEWGVDPEFVQLKPALHAWLTELPPDLAITFPADGSPPWPSSPFVGNLHSYYYLSLILFHRPTLAFLDPNGADGQWKEHMLICYNAAKMLCRLQEGMLQYYDLTGLQCMQRGINFTIYAILGCIVLHLVALASPDPDFNSDAREYFTRHMRILEKVMNAWPMPDMQKQLNELRVAFSADIRKPFDLKPSFPYGSPASTHSSPPRSNYPPTIARTQSIDQHLNTTANQQYRGHPITPPISAGPVDSKGDVQGMAMMMGNPGSQGPTMHQHVSLADVPAWNPAPIFASWNTAFGAAEIPTAQDIQAVHSQLPPGGAQQLYTQYTAAPVQPFSAAYFQENVAMVYESGLKRGWDHDGTMSISKRR</sequence>
<dbReference type="GO" id="GO:0000981">
    <property type="term" value="F:DNA-binding transcription factor activity, RNA polymerase II-specific"/>
    <property type="evidence" value="ECO:0007669"/>
    <property type="project" value="InterPro"/>
</dbReference>
<dbReference type="Pfam" id="PF04082">
    <property type="entry name" value="Fungal_trans"/>
    <property type="match status" value="1"/>
</dbReference>
<feature type="domain" description="Zn(2)-C6 fungal-type" evidence="9">
    <location>
        <begin position="56"/>
        <end position="89"/>
    </location>
</feature>
<feature type="region of interest" description="Disordered" evidence="8">
    <location>
        <begin position="750"/>
        <end position="770"/>
    </location>
</feature>
<dbReference type="PANTHER" id="PTHR31313:SF79">
    <property type="entry name" value="C6 FINGER DOMAIN-CONTAINING PROTEIN"/>
    <property type="match status" value="1"/>
</dbReference>
<evidence type="ECO:0000256" key="5">
    <source>
        <dbReference type="ARBA" id="ARBA00023125"/>
    </source>
</evidence>
<feature type="region of interest" description="Disordered" evidence="8">
    <location>
        <begin position="188"/>
        <end position="233"/>
    </location>
</feature>
<dbReference type="InterPro" id="IPR036864">
    <property type="entry name" value="Zn2-C6_fun-type_DNA-bd_sf"/>
</dbReference>
<proteinExistence type="predicted"/>
<dbReference type="GO" id="GO:0006351">
    <property type="term" value="P:DNA-templated transcription"/>
    <property type="evidence" value="ECO:0007669"/>
    <property type="project" value="InterPro"/>
</dbReference>
<dbReference type="SMART" id="SM00906">
    <property type="entry name" value="Fungal_trans"/>
    <property type="match status" value="1"/>
</dbReference>
<dbReference type="CDD" id="cd00067">
    <property type="entry name" value="GAL4"/>
    <property type="match status" value="1"/>
</dbReference>
<dbReference type="AlphaFoldDB" id="A0A420YK37"/>
<reference evidence="10 11" key="1">
    <citation type="submission" date="2018-08" db="EMBL/GenBank/DDBJ databases">
        <title>Draft genome of the lignicolous fungus Coniochaeta pulveracea.</title>
        <authorList>
            <person name="Borstlap C.J."/>
            <person name="De Witt R.N."/>
            <person name="Botha A."/>
            <person name="Volschenk H."/>
        </authorList>
    </citation>
    <scope>NUCLEOTIDE SEQUENCE [LARGE SCALE GENOMIC DNA]</scope>
    <source>
        <strain evidence="10 11">CAB683</strain>
    </source>
</reference>
<evidence type="ECO:0000313" key="10">
    <source>
        <dbReference type="EMBL" id="RKU48253.1"/>
    </source>
</evidence>
<dbReference type="SMART" id="SM00066">
    <property type="entry name" value="GAL4"/>
    <property type="match status" value="1"/>
</dbReference>
<keyword evidence="5" id="KW-0238">DNA-binding</keyword>
<dbReference type="Pfam" id="PF00172">
    <property type="entry name" value="Zn_clus"/>
    <property type="match status" value="1"/>
</dbReference>
<evidence type="ECO:0000313" key="11">
    <source>
        <dbReference type="Proteomes" id="UP000275385"/>
    </source>
</evidence>
<dbReference type="Gene3D" id="4.10.240.10">
    <property type="entry name" value="Zn(2)-C6 fungal-type DNA-binding domain"/>
    <property type="match status" value="1"/>
</dbReference>
<dbReference type="PANTHER" id="PTHR31313">
    <property type="entry name" value="TY1 ENHANCER ACTIVATOR"/>
    <property type="match status" value="1"/>
</dbReference>
<keyword evidence="4" id="KW-0805">Transcription regulation</keyword>
<gene>
    <name evidence="10" type="ORF">DL546_005388</name>
</gene>
<organism evidence="10 11">
    <name type="scientific">Coniochaeta pulveracea</name>
    <dbReference type="NCBI Taxonomy" id="177199"/>
    <lineage>
        <taxon>Eukaryota</taxon>
        <taxon>Fungi</taxon>
        <taxon>Dikarya</taxon>
        <taxon>Ascomycota</taxon>
        <taxon>Pezizomycotina</taxon>
        <taxon>Sordariomycetes</taxon>
        <taxon>Sordariomycetidae</taxon>
        <taxon>Coniochaetales</taxon>
        <taxon>Coniochaetaceae</taxon>
        <taxon>Coniochaeta</taxon>
    </lineage>
</organism>
<evidence type="ECO:0000256" key="2">
    <source>
        <dbReference type="ARBA" id="ARBA00022723"/>
    </source>
</evidence>
<dbReference type="GO" id="GO:0005634">
    <property type="term" value="C:nucleus"/>
    <property type="evidence" value="ECO:0007669"/>
    <property type="project" value="UniProtKB-SubCell"/>
</dbReference>
<dbReference type="OrthoDB" id="2283631at2759"/>
<dbReference type="InterPro" id="IPR001138">
    <property type="entry name" value="Zn2Cys6_DnaBD"/>
</dbReference>
<dbReference type="InterPro" id="IPR007219">
    <property type="entry name" value="XnlR_reg_dom"/>
</dbReference>
<feature type="compositionally biased region" description="Polar residues" evidence="8">
    <location>
        <begin position="718"/>
        <end position="734"/>
    </location>
</feature>
<evidence type="ECO:0000256" key="6">
    <source>
        <dbReference type="ARBA" id="ARBA00023163"/>
    </source>
</evidence>
<evidence type="ECO:0000256" key="7">
    <source>
        <dbReference type="ARBA" id="ARBA00023242"/>
    </source>
</evidence>
<dbReference type="SUPFAM" id="SSF57701">
    <property type="entry name" value="Zn2/Cys6 DNA-binding domain"/>
    <property type="match status" value="1"/>
</dbReference>
<evidence type="ECO:0000256" key="1">
    <source>
        <dbReference type="ARBA" id="ARBA00004123"/>
    </source>
</evidence>
<name>A0A420YK37_9PEZI</name>
<comment type="subcellular location">
    <subcellularLocation>
        <location evidence="1">Nucleus</location>
    </subcellularLocation>
</comment>
<keyword evidence="11" id="KW-1185">Reference proteome</keyword>
<dbReference type="GO" id="GO:0003677">
    <property type="term" value="F:DNA binding"/>
    <property type="evidence" value="ECO:0007669"/>
    <property type="project" value="UniProtKB-KW"/>
</dbReference>
<accession>A0A420YK37</accession>
<keyword evidence="6" id="KW-0804">Transcription</keyword>
<evidence type="ECO:0000259" key="9">
    <source>
        <dbReference type="PROSITE" id="PS50048"/>
    </source>
</evidence>
<dbReference type="PROSITE" id="PS00463">
    <property type="entry name" value="ZN2_CY6_FUNGAL_1"/>
    <property type="match status" value="1"/>
</dbReference>
<feature type="compositionally biased region" description="Polar residues" evidence="8">
    <location>
        <begin position="222"/>
        <end position="233"/>
    </location>
</feature>
<comment type="caution">
    <text evidence="10">The sequence shown here is derived from an EMBL/GenBank/DDBJ whole genome shotgun (WGS) entry which is preliminary data.</text>
</comment>
<dbReference type="InterPro" id="IPR051615">
    <property type="entry name" value="Transcr_Regulatory_Elem"/>
</dbReference>
<dbReference type="Proteomes" id="UP000275385">
    <property type="component" value="Unassembled WGS sequence"/>
</dbReference>
<keyword evidence="7" id="KW-0539">Nucleus</keyword>
<protein>
    <recommendedName>
        <fullName evidence="9">Zn(2)-C6 fungal-type domain-containing protein</fullName>
    </recommendedName>
</protein>
<evidence type="ECO:0000256" key="3">
    <source>
        <dbReference type="ARBA" id="ARBA00022833"/>
    </source>
</evidence>
<feature type="compositionally biased region" description="Polar residues" evidence="8">
    <location>
        <begin position="188"/>
        <end position="210"/>
    </location>
</feature>
<dbReference type="CDD" id="cd12148">
    <property type="entry name" value="fungal_TF_MHR"/>
    <property type="match status" value="1"/>
</dbReference>